<reference evidence="2" key="2">
    <citation type="submission" date="2022-01" db="EMBL/GenBank/DDBJ databases">
        <authorList>
            <person name="Yamashiro T."/>
            <person name="Shiraishi A."/>
            <person name="Satake H."/>
            <person name="Nakayama K."/>
        </authorList>
    </citation>
    <scope>NUCLEOTIDE SEQUENCE</scope>
</reference>
<name>A0ABQ5D4S7_9ASTR</name>
<accession>A0ABQ5D4S7</accession>
<dbReference type="EMBL" id="BQNB010014952">
    <property type="protein sequence ID" value="GJT34311.1"/>
    <property type="molecule type" value="Genomic_DNA"/>
</dbReference>
<feature type="region of interest" description="Disordered" evidence="1">
    <location>
        <begin position="1"/>
        <end position="37"/>
    </location>
</feature>
<feature type="compositionally biased region" description="Basic and acidic residues" evidence="1">
    <location>
        <begin position="1"/>
        <end position="13"/>
    </location>
</feature>
<dbReference type="Proteomes" id="UP001151760">
    <property type="component" value="Unassembled WGS sequence"/>
</dbReference>
<reference evidence="2" key="1">
    <citation type="journal article" date="2022" name="Int. J. Mol. Sci.">
        <title>Draft Genome of Tanacetum Coccineum: Genomic Comparison of Closely Related Tanacetum-Family Plants.</title>
        <authorList>
            <person name="Yamashiro T."/>
            <person name="Shiraishi A."/>
            <person name="Nakayama K."/>
            <person name="Satake H."/>
        </authorList>
    </citation>
    <scope>NUCLEOTIDE SEQUENCE</scope>
</reference>
<protein>
    <submittedName>
        <fullName evidence="2">Uncharacterized protein</fullName>
    </submittedName>
</protein>
<evidence type="ECO:0000313" key="3">
    <source>
        <dbReference type="Proteomes" id="UP001151760"/>
    </source>
</evidence>
<keyword evidence="3" id="KW-1185">Reference proteome</keyword>
<comment type="caution">
    <text evidence="2">The sequence shown here is derived from an EMBL/GenBank/DDBJ whole genome shotgun (WGS) entry which is preliminary data.</text>
</comment>
<evidence type="ECO:0000313" key="2">
    <source>
        <dbReference type="EMBL" id="GJT34311.1"/>
    </source>
</evidence>
<sequence length="140" mass="15541">MESTKKADSDKTDSGLQSMPDDDLASLSGFEAEDSEDEGALKNILPQLLKDSIHQSVQESIKEKLSLFDAQVQQALQDQLPSIILKPMNKQFNVFNTLESRTFVTLQKELSKVIQNKMGVSIKRKVRKGMKAASDKLASV</sequence>
<evidence type="ECO:0000256" key="1">
    <source>
        <dbReference type="SAM" id="MobiDB-lite"/>
    </source>
</evidence>
<proteinExistence type="predicted"/>
<gene>
    <name evidence="2" type="ORF">Tco_0924730</name>
</gene>
<organism evidence="2 3">
    <name type="scientific">Tanacetum coccineum</name>
    <dbReference type="NCBI Taxonomy" id="301880"/>
    <lineage>
        <taxon>Eukaryota</taxon>
        <taxon>Viridiplantae</taxon>
        <taxon>Streptophyta</taxon>
        <taxon>Embryophyta</taxon>
        <taxon>Tracheophyta</taxon>
        <taxon>Spermatophyta</taxon>
        <taxon>Magnoliopsida</taxon>
        <taxon>eudicotyledons</taxon>
        <taxon>Gunneridae</taxon>
        <taxon>Pentapetalae</taxon>
        <taxon>asterids</taxon>
        <taxon>campanulids</taxon>
        <taxon>Asterales</taxon>
        <taxon>Asteraceae</taxon>
        <taxon>Asteroideae</taxon>
        <taxon>Anthemideae</taxon>
        <taxon>Anthemidinae</taxon>
        <taxon>Tanacetum</taxon>
    </lineage>
</organism>